<protein>
    <submittedName>
        <fullName evidence="1">EXOSC8 isoform 4</fullName>
    </submittedName>
</protein>
<accession>A0A2J8MLI0</accession>
<organism evidence="1 2">
    <name type="scientific">Pan troglodytes</name>
    <name type="common">Chimpanzee</name>
    <dbReference type="NCBI Taxonomy" id="9598"/>
    <lineage>
        <taxon>Eukaryota</taxon>
        <taxon>Metazoa</taxon>
        <taxon>Chordata</taxon>
        <taxon>Craniata</taxon>
        <taxon>Vertebrata</taxon>
        <taxon>Euteleostomi</taxon>
        <taxon>Mammalia</taxon>
        <taxon>Eutheria</taxon>
        <taxon>Euarchontoglires</taxon>
        <taxon>Primates</taxon>
        <taxon>Haplorrhini</taxon>
        <taxon>Catarrhini</taxon>
        <taxon>Hominidae</taxon>
        <taxon>Pan</taxon>
    </lineage>
</organism>
<dbReference type="Proteomes" id="UP000236370">
    <property type="component" value="Unassembled WGS sequence"/>
</dbReference>
<dbReference type="EMBL" id="NBAG03000252">
    <property type="protein sequence ID" value="PNI60374.1"/>
    <property type="molecule type" value="Genomic_DNA"/>
</dbReference>
<evidence type="ECO:0000313" key="2">
    <source>
        <dbReference type="Proteomes" id="UP000236370"/>
    </source>
</evidence>
<proteinExistence type="predicted"/>
<name>A0A2J8MLI0_PANTR</name>
<sequence>MAAGFKKRTAVLMEENLVNSEPQLSTSVQLVPQMVLL</sequence>
<comment type="caution">
    <text evidence="1">The sequence shown here is derived from an EMBL/GenBank/DDBJ whole genome shotgun (WGS) entry which is preliminary data.</text>
</comment>
<gene>
    <name evidence="1" type="ORF">CK820_G0019696</name>
</gene>
<reference evidence="1 2" key="1">
    <citation type="submission" date="2017-12" db="EMBL/GenBank/DDBJ databases">
        <title>High-resolution comparative analysis of great ape genomes.</title>
        <authorList>
            <person name="Pollen A."/>
            <person name="Hastie A."/>
            <person name="Hormozdiari F."/>
            <person name="Dougherty M."/>
            <person name="Liu R."/>
            <person name="Chaisson M."/>
            <person name="Hoppe E."/>
            <person name="Hill C."/>
            <person name="Pang A."/>
            <person name="Hillier L."/>
            <person name="Baker C."/>
            <person name="Armstrong J."/>
            <person name="Shendure J."/>
            <person name="Paten B."/>
            <person name="Wilson R."/>
            <person name="Chao H."/>
            <person name="Schneider V."/>
            <person name="Ventura M."/>
            <person name="Kronenberg Z."/>
            <person name="Murali S."/>
            <person name="Gordon D."/>
            <person name="Cantsilieris S."/>
            <person name="Munson K."/>
            <person name="Nelson B."/>
            <person name="Raja A."/>
            <person name="Underwood J."/>
            <person name="Diekhans M."/>
            <person name="Fiddes I."/>
            <person name="Haussler D."/>
            <person name="Eichler E."/>
        </authorList>
    </citation>
    <scope>NUCLEOTIDE SEQUENCE [LARGE SCALE GENOMIC DNA]</scope>
    <source>
        <strain evidence="1">Yerkes chimp pedigree #C0471</strain>
    </source>
</reference>
<evidence type="ECO:0000313" key="1">
    <source>
        <dbReference type="EMBL" id="PNI60374.1"/>
    </source>
</evidence>
<dbReference type="AlphaFoldDB" id="A0A2J8MLI0"/>